<reference evidence="1" key="1">
    <citation type="journal article" date="2015" name="Nature">
        <title>Complex archaea that bridge the gap between prokaryotes and eukaryotes.</title>
        <authorList>
            <person name="Spang A."/>
            <person name="Saw J.H."/>
            <person name="Jorgensen S.L."/>
            <person name="Zaremba-Niedzwiedzka K."/>
            <person name="Martijn J."/>
            <person name="Lind A.E."/>
            <person name="van Eijk R."/>
            <person name="Schleper C."/>
            <person name="Guy L."/>
            <person name="Ettema T.J."/>
        </authorList>
    </citation>
    <scope>NUCLEOTIDE SEQUENCE</scope>
</reference>
<name>A0A0F9QIK2_9ZZZZ</name>
<accession>A0A0F9QIK2</accession>
<comment type="caution">
    <text evidence="1">The sequence shown here is derived from an EMBL/GenBank/DDBJ whole genome shotgun (WGS) entry which is preliminary data.</text>
</comment>
<dbReference type="AlphaFoldDB" id="A0A0F9QIK2"/>
<evidence type="ECO:0000313" key="1">
    <source>
        <dbReference type="EMBL" id="KKN36832.1"/>
    </source>
</evidence>
<gene>
    <name evidence="1" type="ORF">LCGC14_0769540</name>
</gene>
<dbReference type="EMBL" id="LAZR01001939">
    <property type="protein sequence ID" value="KKN36832.1"/>
    <property type="molecule type" value="Genomic_DNA"/>
</dbReference>
<sequence length="86" mass="10057">MPWPYAVESLGFYPPETIVQIPMKIFERLIIEAPNDQRPNWWQDALDSGESFLVLQAKTFYQLLGSGCHEAPQYMLDHIEEERAME</sequence>
<organism evidence="1">
    <name type="scientific">marine sediment metagenome</name>
    <dbReference type="NCBI Taxonomy" id="412755"/>
    <lineage>
        <taxon>unclassified sequences</taxon>
        <taxon>metagenomes</taxon>
        <taxon>ecological metagenomes</taxon>
    </lineage>
</organism>
<proteinExistence type="predicted"/>
<protein>
    <submittedName>
        <fullName evidence="1">Uncharacterized protein</fullName>
    </submittedName>
</protein>